<feature type="transmembrane region" description="Helical" evidence="1">
    <location>
        <begin position="138"/>
        <end position="156"/>
    </location>
</feature>
<comment type="caution">
    <text evidence="3">The sequence shown here is derived from an EMBL/GenBank/DDBJ whole genome shotgun (WGS) entry which is preliminary data.</text>
</comment>
<protein>
    <submittedName>
        <fullName evidence="3">CAAX protease self-immunity</fullName>
    </submittedName>
</protein>
<keyword evidence="3" id="KW-0378">Hydrolase</keyword>
<dbReference type="Pfam" id="PF02517">
    <property type="entry name" value="Rce1-like"/>
    <property type="match status" value="1"/>
</dbReference>
<feature type="transmembrane region" description="Helical" evidence="1">
    <location>
        <begin position="98"/>
        <end position="126"/>
    </location>
</feature>
<name>A0A1H3QNH3_9BACT</name>
<evidence type="ECO:0000313" key="3">
    <source>
        <dbReference type="EMBL" id="SDZ14568.1"/>
    </source>
</evidence>
<keyword evidence="3" id="KW-0645">Protease</keyword>
<feature type="transmembrane region" description="Helical" evidence="1">
    <location>
        <begin position="190"/>
        <end position="208"/>
    </location>
</feature>
<keyword evidence="1" id="KW-0472">Membrane</keyword>
<dbReference type="GO" id="GO:0006508">
    <property type="term" value="P:proteolysis"/>
    <property type="evidence" value="ECO:0007669"/>
    <property type="project" value="UniProtKB-KW"/>
</dbReference>
<proteinExistence type="predicted"/>
<feature type="transmembrane region" description="Helical" evidence="1">
    <location>
        <begin position="165"/>
        <end position="184"/>
    </location>
</feature>
<keyword evidence="1" id="KW-0812">Transmembrane</keyword>
<feature type="transmembrane region" description="Helical" evidence="1">
    <location>
        <begin position="28"/>
        <end position="50"/>
    </location>
</feature>
<dbReference type="RefSeq" id="WP_019597388.1">
    <property type="nucleotide sequence ID" value="NZ_FNQC01000006.1"/>
</dbReference>
<evidence type="ECO:0000256" key="1">
    <source>
        <dbReference type="SAM" id="Phobius"/>
    </source>
</evidence>
<dbReference type="Proteomes" id="UP000199663">
    <property type="component" value="Unassembled WGS sequence"/>
</dbReference>
<gene>
    <name evidence="3" type="ORF">SAMN05444412_106193</name>
</gene>
<sequence length="215" mass="25886">MLAFSKEFYKFITKDQVINHFVSSRKNFFLNAYAFKWFLFLFFIIFQLIFFNLKNNNGSPVFTGDNYFKIFINVVFLAPILEEIVFRYHNDLRFKNLLFSILASITLFHISLVVLFVILSYFLILLTLLKLDFKIKRLALVYISSFMFAILHVIFFESYDNIENLVFIFLPRFFGGLLFCYVFFKKGIVLSILLHMFWNLFPFIVYFIRTQMVDF</sequence>
<dbReference type="GO" id="GO:0008233">
    <property type="term" value="F:peptidase activity"/>
    <property type="evidence" value="ECO:0007669"/>
    <property type="project" value="UniProtKB-KW"/>
</dbReference>
<keyword evidence="4" id="KW-1185">Reference proteome</keyword>
<dbReference type="EMBL" id="FNQC01000006">
    <property type="protein sequence ID" value="SDZ14568.1"/>
    <property type="molecule type" value="Genomic_DNA"/>
</dbReference>
<keyword evidence="1" id="KW-1133">Transmembrane helix</keyword>
<dbReference type="InterPro" id="IPR003675">
    <property type="entry name" value="Rce1/LyrA-like_dom"/>
</dbReference>
<accession>A0A1H3QNH3</accession>
<reference evidence="3 4" key="1">
    <citation type="submission" date="2016-10" db="EMBL/GenBank/DDBJ databases">
        <authorList>
            <person name="Varghese N."/>
            <person name="Submissions S."/>
        </authorList>
    </citation>
    <scope>NUCLEOTIDE SEQUENCE [LARGE SCALE GENOMIC DNA]</scope>
    <source>
        <strain evidence="3 4">DSM 17997</strain>
    </source>
</reference>
<feature type="domain" description="CAAX prenyl protease 2/Lysostaphin resistance protein A-like" evidence="2">
    <location>
        <begin position="69"/>
        <end position="201"/>
    </location>
</feature>
<evidence type="ECO:0000259" key="2">
    <source>
        <dbReference type="Pfam" id="PF02517"/>
    </source>
</evidence>
<organism evidence="3 4">
    <name type="scientific">Rhodonellum ikkaensis</name>
    <dbReference type="NCBI Taxonomy" id="336829"/>
    <lineage>
        <taxon>Bacteria</taxon>
        <taxon>Pseudomonadati</taxon>
        <taxon>Bacteroidota</taxon>
        <taxon>Cytophagia</taxon>
        <taxon>Cytophagales</taxon>
        <taxon>Cytophagaceae</taxon>
        <taxon>Rhodonellum</taxon>
    </lineage>
</organism>
<evidence type="ECO:0000313" key="4">
    <source>
        <dbReference type="Proteomes" id="UP000199663"/>
    </source>
</evidence>